<evidence type="ECO:0000259" key="9">
    <source>
        <dbReference type="PROSITE" id="PS51285"/>
    </source>
</evidence>
<dbReference type="PROSITE" id="PS00107">
    <property type="entry name" value="PROTEIN_KINASE_ATP"/>
    <property type="match status" value="1"/>
</dbReference>
<evidence type="ECO:0000256" key="3">
    <source>
        <dbReference type="ARBA" id="ARBA00022741"/>
    </source>
</evidence>
<dbReference type="PANTHER" id="PTHR24353:SF37">
    <property type="entry name" value="CAMP-DEPENDENT PROTEIN KINASE CATALYTIC SUBUNIT PRKX"/>
    <property type="match status" value="1"/>
</dbReference>
<evidence type="ECO:0000256" key="4">
    <source>
        <dbReference type="ARBA" id="ARBA00022777"/>
    </source>
</evidence>
<evidence type="ECO:0000256" key="1">
    <source>
        <dbReference type="ARBA" id="ARBA00022527"/>
    </source>
</evidence>
<feature type="domain" description="AGC-kinase C-terminal" evidence="9">
    <location>
        <begin position="271"/>
        <end position="324"/>
    </location>
</feature>
<dbReference type="CDD" id="cd05580">
    <property type="entry name" value="STKc_PKA_like"/>
    <property type="match status" value="1"/>
</dbReference>
<dbReference type="InterPro" id="IPR000961">
    <property type="entry name" value="AGC-kinase_C"/>
</dbReference>
<keyword evidence="1 7" id="KW-0723">Serine/threonine-protein kinase</keyword>
<dbReference type="FunFam" id="3.30.200.20:FF:000042">
    <property type="entry name" value="Aurora kinase A"/>
    <property type="match status" value="1"/>
</dbReference>
<evidence type="ECO:0000256" key="6">
    <source>
        <dbReference type="PROSITE-ProRule" id="PRU10141"/>
    </source>
</evidence>
<dbReference type="SMART" id="SM00220">
    <property type="entry name" value="S_TKc"/>
    <property type="match status" value="1"/>
</dbReference>
<dbReference type="InterPro" id="IPR000719">
    <property type="entry name" value="Prot_kinase_dom"/>
</dbReference>
<name>A0A7S4HRW7_9STRA</name>
<dbReference type="GO" id="GO:0004691">
    <property type="term" value="F:cAMP-dependent protein kinase activity"/>
    <property type="evidence" value="ECO:0007669"/>
    <property type="project" value="TreeGrafter"/>
</dbReference>
<dbReference type="PROSITE" id="PS51285">
    <property type="entry name" value="AGC_KINASE_CTER"/>
    <property type="match status" value="1"/>
</dbReference>
<evidence type="ECO:0000256" key="7">
    <source>
        <dbReference type="RuleBase" id="RU000304"/>
    </source>
</evidence>
<keyword evidence="5 6" id="KW-0067">ATP-binding</keyword>
<keyword evidence="3 6" id="KW-0547">Nucleotide-binding</keyword>
<dbReference type="Pfam" id="PF00069">
    <property type="entry name" value="Pkinase"/>
    <property type="match status" value="1"/>
</dbReference>
<dbReference type="InterPro" id="IPR011009">
    <property type="entry name" value="Kinase-like_dom_sf"/>
</dbReference>
<dbReference type="SMART" id="SM00133">
    <property type="entry name" value="S_TK_X"/>
    <property type="match status" value="1"/>
</dbReference>
<dbReference type="EMBL" id="HBKQ01004740">
    <property type="protein sequence ID" value="CAE2207580.1"/>
    <property type="molecule type" value="Transcribed_RNA"/>
</dbReference>
<dbReference type="SUPFAM" id="SSF56112">
    <property type="entry name" value="Protein kinase-like (PK-like)"/>
    <property type="match status" value="1"/>
</dbReference>
<dbReference type="FunFam" id="1.10.510.10:FF:000005">
    <property type="entry name" value="cAMP-dependent protein kinase catalytic subunit alpha"/>
    <property type="match status" value="1"/>
</dbReference>
<dbReference type="GO" id="GO:0005524">
    <property type="term" value="F:ATP binding"/>
    <property type="evidence" value="ECO:0007669"/>
    <property type="project" value="UniProtKB-UniRule"/>
</dbReference>
<keyword evidence="2" id="KW-0808">Transferase</keyword>
<sequence length="324" mass="37121">MGLIEEPCHIDDFEVGVTLGTGSFGRVRFATHRASSEHYAIKMLKKSEVIRFQQVEHMISEKNILHRLSEEPHPFIVNLKATFQDPRYIYMVLEYIIGGEFFTHLRNAVRFDSKTSQFYAAHVVLIFEYLHSMDIIYRDLKPENLLLDKEGYLKITDFGFAKRVDFKTYTLCGTPEYIAPEVLLNKGHGKGVDWWTLGILTYEMFTGEPPFVADDPLQIYQQVLSGKISFPRGYDKGAKSLTRKLLTADLTKRFGCLKAGAGDIKTCKWFSDFKWDDLPKKKLIAPIKPEVSSSTDTSNFEFYPDSTDEAGVPLFTDVDPFDDF</sequence>
<protein>
    <recommendedName>
        <fullName evidence="11">cAMP-dependent protein kinase</fullName>
    </recommendedName>
</protein>
<feature type="domain" description="Protein kinase" evidence="8">
    <location>
        <begin position="13"/>
        <end position="270"/>
    </location>
</feature>
<dbReference type="InterPro" id="IPR008271">
    <property type="entry name" value="Ser/Thr_kinase_AS"/>
</dbReference>
<feature type="binding site" evidence="6">
    <location>
        <position position="42"/>
    </location>
    <ligand>
        <name>ATP</name>
        <dbReference type="ChEBI" id="CHEBI:30616"/>
    </ligand>
</feature>
<dbReference type="PROSITE" id="PS50011">
    <property type="entry name" value="PROTEIN_KINASE_DOM"/>
    <property type="match status" value="1"/>
</dbReference>
<dbReference type="Gene3D" id="1.10.510.10">
    <property type="entry name" value="Transferase(Phosphotransferase) domain 1"/>
    <property type="match status" value="1"/>
</dbReference>
<dbReference type="InterPro" id="IPR017441">
    <property type="entry name" value="Protein_kinase_ATP_BS"/>
</dbReference>
<reference evidence="10" key="1">
    <citation type="submission" date="2021-01" db="EMBL/GenBank/DDBJ databases">
        <authorList>
            <person name="Corre E."/>
            <person name="Pelletier E."/>
            <person name="Niang G."/>
            <person name="Scheremetjew M."/>
            <person name="Finn R."/>
            <person name="Kale V."/>
            <person name="Holt S."/>
            <person name="Cochrane G."/>
            <person name="Meng A."/>
            <person name="Brown T."/>
            <person name="Cohen L."/>
        </authorList>
    </citation>
    <scope>NUCLEOTIDE SEQUENCE</scope>
    <source>
        <strain evidence="10">Isolate 1302-5</strain>
    </source>
</reference>
<dbReference type="AlphaFoldDB" id="A0A7S4HRW7"/>
<proteinExistence type="inferred from homology"/>
<evidence type="ECO:0000256" key="5">
    <source>
        <dbReference type="ARBA" id="ARBA00022840"/>
    </source>
</evidence>
<keyword evidence="4" id="KW-0418">Kinase</keyword>
<evidence type="ECO:0008006" key="11">
    <source>
        <dbReference type="Google" id="ProtNLM"/>
    </source>
</evidence>
<dbReference type="PROSITE" id="PS00108">
    <property type="entry name" value="PROTEIN_KINASE_ST"/>
    <property type="match status" value="1"/>
</dbReference>
<dbReference type="GO" id="GO:0009653">
    <property type="term" value="P:anatomical structure morphogenesis"/>
    <property type="evidence" value="ECO:0007669"/>
    <property type="project" value="UniProtKB-ARBA"/>
</dbReference>
<evidence type="ECO:0000313" key="10">
    <source>
        <dbReference type="EMBL" id="CAE2207580.1"/>
    </source>
</evidence>
<dbReference type="Gene3D" id="3.30.200.20">
    <property type="entry name" value="Phosphorylase Kinase, domain 1"/>
    <property type="match status" value="1"/>
</dbReference>
<evidence type="ECO:0000256" key="2">
    <source>
        <dbReference type="ARBA" id="ARBA00022679"/>
    </source>
</evidence>
<evidence type="ECO:0000259" key="8">
    <source>
        <dbReference type="PROSITE" id="PS50011"/>
    </source>
</evidence>
<dbReference type="PANTHER" id="PTHR24353">
    <property type="entry name" value="CYCLIC NUCLEOTIDE-DEPENDENT PROTEIN KINASE"/>
    <property type="match status" value="1"/>
</dbReference>
<gene>
    <name evidence="10" type="ORF">OAUR00152_LOCUS3275</name>
</gene>
<organism evidence="10">
    <name type="scientific">Odontella aurita</name>
    <dbReference type="NCBI Taxonomy" id="265563"/>
    <lineage>
        <taxon>Eukaryota</taxon>
        <taxon>Sar</taxon>
        <taxon>Stramenopiles</taxon>
        <taxon>Ochrophyta</taxon>
        <taxon>Bacillariophyta</taxon>
        <taxon>Mediophyceae</taxon>
        <taxon>Biddulphiophycidae</taxon>
        <taxon>Eupodiscales</taxon>
        <taxon>Odontellaceae</taxon>
        <taxon>Odontella</taxon>
    </lineage>
</organism>
<accession>A0A7S4HRW7</accession>
<dbReference type="GO" id="GO:0005952">
    <property type="term" value="C:cAMP-dependent protein kinase complex"/>
    <property type="evidence" value="ECO:0007669"/>
    <property type="project" value="TreeGrafter"/>
</dbReference>
<comment type="similarity">
    <text evidence="7">Belongs to the protein kinase superfamily.</text>
</comment>